<keyword evidence="1" id="KW-0472">Membrane</keyword>
<protein>
    <submittedName>
        <fullName evidence="3">Acyltransferase family protein</fullName>
    </submittedName>
</protein>
<feature type="transmembrane region" description="Helical" evidence="1">
    <location>
        <begin position="212"/>
        <end position="235"/>
    </location>
</feature>
<feature type="transmembrane region" description="Helical" evidence="1">
    <location>
        <begin position="122"/>
        <end position="143"/>
    </location>
</feature>
<accession>A0A8E4GLV9</accession>
<proteinExistence type="predicted"/>
<feature type="transmembrane region" description="Helical" evidence="1">
    <location>
        <begin position="326"/>
        <end position="347"/>
    </location>
</feature>
<gene>
    <name evidence="3" type="ORF">HLH11_09890</name>
</gene>
<keyword evidence="1" id="KW-1133">Transmembrane helix</keyword>
<dbReference type="AlphaFoldDB" id="A0A8E4GLV9"/>
<feature type="transmembrane region" description="Helical" evidence="1">
    <location>
        <begin position="262"/>
        <end position="283"/>
    </location>
</feature>
<evidence type="ECO:0000259" key="2">
    <source>
        <dbReference type="Pfam" id="PF01757"/>
    </source>
</evidence>
<keyword evidence="3" id="KW-0012">Acyltransferase</keyword>
<evidence type="ECO:0000256" key="1">
    <source>
        <dbReference type="SAM" id="Phobius"/>
    </source>
</evidence>
<organism evidence="3 4">
    <name type="scientific">Acinetobacter terrae</name>
    <dbReference type="NCBI Taxonomy" id="2731247"/>
    <lineage>
        <taxon>Bacteria</taxon>
        <taxon>Pseudomonadati</taxon>
        <taxon>Pseudomonadota</taxon>
        <taxon>Gammaproteobacteria</taxon>
        <taxon>Moraxellales</taxon>
        <taxon>Moraxellaceae</taxon>
        <taxon>Acinetobacter</taxon>
        <taxon>Acinetobacter Taxon 24</taxon>
    </lineage>
</organism>
<reference evidence="3 4" key="1">
    <citation type="submission" date="2020-04" db="EMBL/GenBank/DDBJ databases">
        <title>Acinetobacter Taxon 24.</title>
        <authorList>
            <person name="Nemec A."/>
            <person name="Radolfova-Krizova L."/>
            <person name="Higgins P.G."/>
            <person name="Spanelova P."/>
        </authorList>
    </citation>
    <scope>NUCLEOTIDE SEQUENCE [LARGE SCALE GENOMIC DNA]</scope>
    <source>
        <strain evidence="3 4">ANC 4280</strain>
    </source>
</reference>
<dbReference type="PANTHER" id="PTHR36927">
    <property type="entry name" value="BLR4337 PROTEIN"/>
    <property type="match status" value="1"/>
</dbReference>
<name>A0A8E4GLV9_9GAMM</name>
<evidence type="ECO:0000313" key="3">
    <source>
        <dbReference type="EMBL" id="NNH38948.1"/>
    </source>
</evidence>
<feature type="transmembrane region" description="Helical" evidence="1">
    <location>
        <begin position="181"/>
        <end position="200"/>
    </location>
</feature>
<dbReference type="PANTHER" id="PTHR36927:SF1">
    <property type="entry name" value="MDO-LIKE PROTEIN"/>
    <property type="match status" value="1"/>
</dbReference>
<keyword evidence="1" id="KW-0812">Transmembrane</keyword>
<feature type="domain" description="Acyltransferase 3" evidence="2">
    <location>
        <begin position="10"/>
        <end position="344"/>
    </location>
</feature>
<feature type="transmembrane region" description="Helical" evidence="1">
    <location>
        <begin position="295"/>
        <end position="314"/>
    </location>
</feature>
<dbReference type="RefSeq" id="WP_171534658.1">
    <property type="nucleotide sequence ID" value="NZ_JABERH010000024.1"/>
</dbReference>
<dbReference type="InterPro" id="IPR002656">
    <property type="entry name" value="Acyl_transf_3_dom"/>
</dbReference>
<keyword evidence="3" id="KW-0808">Transferase</keyword>
<feature type="transmembrane region" description="Helical" evidence="1">
    <location>
        <begin position="152"/>
        <end position="169"/>
    </location>
</feature>
<feature type="transmembrane region" description="Helical" evidence="1">
    <location>
        <begin position="92"/>
        <end position="110"/>
    </location>
</feature>
<feature type="transmembrane region" description="Helical" evidence="1">
    <location>
        <begin position="12"/>
        <end position="37"/>
    </location>
</feature>
<dbReference type="GO" id="GO:0016747">
    <property type="term" value="F:acyltransferase activity, transferring groups other than amino-acyl groups"/>
    <property type="evidence" value="ECO:0007669"/>
    <property type="project" value="InterPro"/>
</dbReference>
<dbReference type="InterPro" id="IPR050623">
    <property type="entry name" value="Glucan_succinyl_AcylTrfase"/>
</dbReference>
<dbReference type="Pfam" id="PF01757">
    <property type="entry name" value="Acyl_transf_3"/>
    <property type="match status" value="1"/>
</dbReference>
<evidence type="ECO:0000313" key="4">
    <source>
        <dbReference type="Proteomes" id="UP000532147"/>
    </source>
</evidence>
<comment type="caution">
    <text evidence="3">The sequence shown here is derived from an EMBL/GenBank/DDBJ whole genome shotgun (WGS) entry which is preliminary data.</text>
</comment>
<dbReference type="EMBL" id="JABERH010000024">
    <property type="protein sequence ID" value="NNH38948.1"/>
    <property type="molecule type" value="Genomic_DNA"/>
</dbReference>
<sequence>MNKNNITRLVGIDLLRAILIIVGVFYHASLVVAPISWVYASPHYNSYTIGLFFEFFHLFRMETFFLLSGFFSTLLLEKKGKAYYIENRKNRILIPSILLFLIIGIPQYYFLIYDGKFNYDSMISHFWFLQTLIAFIAIQYLYLNKINYKKHILLSLFFYFLALPTYYLFSKIEIINLFQDSISNIFKYLIYYIIGIYFYFNYDELIKKIRNNFIKISTVAAITSIILITLTKIIWEKNGFLFAATTPKDIILFLEKFTLYDIITPTIHLINSLCISFILIYIFSKINHTNKQIIFIVKSSLCVYILHHPLIIIFGKILDNYNLNLFSYFTLLSTIALLIPYFIFYFFRGNSFFNKVFGLDSVKSKVINKTLESNQEN</sequence>
<dbReference type="Proteomes" id="UP000532147">
    <property type="component" value="Unassembled WGS sequence"/>
</dbReference>
<feature type="transmembrane region" description="Helical" evidence="1">
    <location>
        <begin position="49"/>
        <end position="71"/>
    </location>
</feature>